<feature type="region of interest" description="Disordered" evidence="1">
    <location>
        <begin position="70"/>
        <end position="95"/>
    </location>
</feature>
<protein>
    <submittedName>
        <fullName evidence="2">Uncharacterized protein</fullName>
    </submittedName>
</protein>
<dbReference type="EMBL" id="JBCAWK010000010">
    <property type="protein sequence ID" value="KAK8847592.1"/>
    <property type="molecule type" value="Genomic_DNA"/>
</dbReference>
<dbReference type="Proteomes" id="UP001388673">
    <property type="component" value="Unassembled WGS sequence"/>
</dbReference>
<comment type="caution">
    <text evidence="2">The sequence shown here is derived from an EMBL/GenBank/DDBJ whole genome shotgun (WGS) entry which is preliminary data.</text>
</comment>
<organism evidence="2 3">
    <name type="scientific">Kwoniella newhampshirensis</name>
    <dbReference type="NCBI Taxonomy" id="1651941"/>
    <lineage>
        <taxon>Eukaryota</taxon>
        <taxon>Fungi</taxon>
        <taxon>Dikarya</taxon>
        <taxon>Basidiomycota</taxon>
        <taxon>Agaricomycotina</taxon>
        <taxon>Tremellomycetes</taxon>
        <taxon>Tremellales</taxon>
        <taxon>Cryptococcaceae</taxon>
        <taxon>Kwoniella</taxon>
    </lineage>
</organism>
<reference evidence="2 3" key="1">
    <citation type="journal article" date="2024" name="bioRxiv">
        <title>Comparative genomics of Cryptococcus and Kwoniella reveals pathogenesis evolution and contrasting karyotype dynamics via intercentromeric recombination or chromosome fusion.</title>
        <authorList>
            <person name="Coelho M.A."/>
            <person name="David-Palma M."/>
            <person name="Shea T."/>
            <person name="Bowers K."/>
            <person name="McGinley-Smith S."/>
            <person name="Mohammad A.W."/>
            <person name="Gnirke A."/>
            <person name="Yurkov A.M."/>
            <person name="Nowrousian M."/>
            <person name="Sun S."/>
            <person name="Cuomo C.A."/>
            <person name="Heitman J."/>
        </authorList>
    </citation>
    <scope>NUCLEOTIDE SEQUENCE [LARGE SCALE GENOMIC DNA]</scope>
    <source>
        <strain evidence="2 3">CBS 13917</strain>
    </source>
</reference>
<dbReference type="AlphaFoldDB" id="A0AAW0YHE5"/>
<name>A0AAW0YHE5_9TREE</name>
<evidence type="ECO:0000313" key="3">
    <source>
        <dbReference type="Proteomes" id="UP001388673"/>
    </source>
</evidence>
<evidence type="ECO:0000256" key="1">
    <source>
        <dbReference type="SAM" id="MobiDB-lite"/>
    </source>
</evidence>
<accession>A0AAW0YHE5</accession>
<dbReference type="RefSeq" id="XP_066801110.1">
    <property type="nucleotide sequence ID" value="XM_066948542.1"/>
</dbReference>
<dbReference type="GeneID" id="92182709"/>
<feature type="compositionally biased region" description="Polar residues" evidence="1">
    <location>
        <begin position="80"/>
        <end position="95"/>
    </location>
</feature>
<gene>
    <name evidence="2" type="ORF">IAR55_005451</name>
</gene>
<evidence type="ECO:0000313" key="2">
    <source>
        <dbReference type="EMBL" id="KAK8847592.1"/>
    </source>
</evidence>
<proteinExistence type="predicted"/>
<sequence>MPKSNDDQRPSVYRTPQEAALYADKSSADSSKENATFDGSATISPQQIAFSTQHSAEISLSGLRINDRSAAAQSYEPGRQRSTNTTRPAGLKSMSTLSAPGEGMCDSCIWGLLLIVRRIQVLLSERSKISLKKTSLHCRSLAPSETPLAGGVRTEALSLGSRRLSPPQVLKVLWTD</sequence>
<keyword evidence="3" id="KW-1185">Reference proteome</keyword>
<dbReference type="KEGG" id="kne:92182709"/>
<feature type="region of interest" description="Disordered" evidence="1">
    <location>
        <begin position="1"/>
        <end position="39"/>
    </location>
</feature>